<evidence type="ECO:0000313" key="6">
    <source>
        <dbReference type="Proteomes" id="UP001190700"/>
    </source>
</evidence>
<evidence type="ECO:0000256" key="2">
    <source>
        <dbReference type="ARBA" id="ARBA00022737"/>
    </source>
</evidence>
<dbReference type="InterPro" id="IPR020472">
    <property type="entry name" value="WD40_PAC1"/>
</dbReference>
<dbReference type="InterPro" id="IPR036322">
    <property type="entry name" value="WD40_repeat_dom_sf"/>
</dbReference>
<dbReference type="PROSITE" id="PS00678">
    <property type="entry name" value="WD_REPEATS_1"/>
    <property type="match status" value="1"/>
</dbReference>
<gene>
    <name evidence="5" type="ORF">CYMTET_24361</name>
</gene>
<dbReference type="SUPFAM" id="SSF50978">
    <property type="entry name" value="WD40 repeat-like"/>
    <property type="match status" value="1"/>
</dbReference>
<dbReference type="Proteomes" id="UP001190700">
    <property type="component" value="Unassembled WGS sequence"/>
</dbReference>
<dbReference type="PROSITE" id="PS50294">
    <property type="entry name" value="WD_REPEATS_REGION"/>
    <property type="match status" value="3"/>
</dbReference>
<comment type="caution">
    <text evidence="5">The sequence shown here is derived from an EMBL/GenBank/DDBJ whole genome shotgun (WGS) entry which is preliminary data.</text>
</comment>
<dbReference type="GO" id="GO:0006406">
    <property type="term" value="P:mRNA export from nucleus"/>
    <property type="evidence" value="ECO:0007669"/>
    <property type="project" value="InterPro"/>
</dbReference>
<dbReference type="CDD" id="cd00200">
    <property type="entry name" value="WD40"/>
    <property type="match status" value="1"/>
</dbReference>
<name>A0AAE0FWG2_9CHLO</name>
<dbReference type="InterPro" id="IPR001680">
    <property type="entry name" value="WD40_rpt"/>
</dbReference>
<dbReference type="PANTHER" id="PTHR22839">
    <property type="entry name" value="THO COMPLEX SUBUNIT 3 THO3"/>
    <property type="match status" value="1"/>
</dbReference>
<organism evidence="5 6">
    <name type="scientific">Cymbomonas tetramitiformis</name>
    <dbReference type="NCBI Taxonomy" id="36881"/>
    <lineage>
        <taxon>Eukaryota</taxon>
        <taxon>Viridiplantae</taxon>
        <taxon>Chlorophyta</taxon>
        <taxon>Pyramimonadophyceae</taxon>
        <taxon>Pyramimonadales</taxon>
        <taxon>Pyramimonadaceae</taxon>
        <taxon>Cymbomonas</taxon>
    </lineage>
</organism>
<dbReference type="InterPro" id="IPR019775">
    <property type="entry name" value="WD40_repeat_CS"/>
</dbReference>
<comment type="similarity">
    <text evidence="3">Belongs to the THOC3 family.</text>
</comment>
<feature type="repeat" description="WD" evidence="4">
    <location>
        <begin position="15"/>
        <end position="50"/>
    </location>
</feature>
<evidence type="ECO:0000256" key="1">
    <source>
        <dbReference type="ARBA" id="ARBA00022574"/>
    </source>
</evidence>
<evidence type="ECO:0000256" key="3">
    <source>
        <dbReference type="ARBA" id="ARBA00046343"/>
    </source>
</evidence>
<dbReference type="Gene3D" id="2.130.10.10">
    <property type="entry name" value="YVTN repeat-like/Quinoprotein amine dehydrogenase"/>
    <property type="match status" value="2"/>
</dbReference>
<dbReference type="EMBL" id="LGRX02012646">
    <property type="protein sequence ID" value="KAK3267058.1"/>
    <property type="molecule type" value="Genomic_DNA"/>
</dbReference>
<feature type="repeat" description="WD" evidence="4">
    <location>
        <begin position="186"/>
        <end position="227"/>
    </location>
</feature>
<evidence type="ECO:0000256" key="4">
    <source>
        <dbReference type="PROSITE-ProRule" id="PRU00221"/>
    </source>
</evidence>
<keyword evidence="1 4" id="KW-0853">WD repeat</keyword>
<dbReference type="PANTHER" id="PTHR22839:SF0">
    <property type="entry name" value="THO COMPLEX SUBUNIT 3"/>
    <property type="match status" value="1"/>
</dbReference>
<dbReference type="GO" id="GO:0000445">
    <property type="term" value="C:THO complex part of transcription export complex"/>
    <property type="evidence" value="ECO:0007669"/>
    <property type="project" value="TreeGrafter"/>
</dbReference>
<protein>
    <recommendedName>
        <fullName evidence="7">THO complex subunit 3</fullName>
    </recommendedName>
</protein>
<evidence type="ECO:0008006" key="7">
    <source>
        <dbReference type="Google" id="ProtNLM"/>
    </source>
</evidence>
<proteinExistence type="inferred from homology"/>
<keyword evidence="6" id="KW-1185">Reference proteome</keyword>
<dbReference type="SMART" id="SM00320">
    <property type="entry name" value="WD40"/>
    <property type="match status" value="6"/>
</dbReference>
<feature type="repeat" description="WD" evidence="4">
    <location>
        <begin position="61"/>
        <end position="103"/>
    </location>
</feature>
<keyword evidence="2" id="KW-0677">Repeat</keyword>
<dbReference type="InterPro" id="IPR015943">
    <property type="entry name" value="WD40/YVTN_repeat-like_dom_sf"/>
</dbReference>
<dbReference type="Pfam" id="PF25174">
    <property type="entry name" value="Beta-prop_THOC3"/>
    <property type="match status" value="1"/>
</dbReference>
<evidence type="ECO:0000313" key="5">
    <source>
        <dbReference type="EMBL" id="KAK3267058.1"/>
    </source>
</evidence>
<dbReference type="InterPro" id="IPR040132">
    <property type="entry name" value="Tex1/THOC3"/>
</dbReference>
<dbReference type="AlphaFoldDB" id="A0AAE0FWG2"/>
<dbReference type="PROSITE" id="PS50082">
    <property type="entry name" value="WD_REPEATS_2"/>
    <property type="match status" value="3"/>
</dbReference>
<dbReference type="FunFam" id="2.130.10.10:FF:000390">
    <property type="entry name" value="THO complex subunit 3"/>
    <property type="match status" value="1"/>
</dbReference>
<accession>A0AAE0FWG2</accession>
<dbReference type="PRINTS" id="PR00320">
    <property type="entry name" value="GPROTEINBRPT"/>
</dbReference>
<reference evidence="5 6" key="1">
    <citation type="journal article" date="2015" name="Genome Biol. Evol.">
        <title>Comparative Genomics of a Bacterivorous Green Alga Reveals Evolutionary Causalities and Consequences of Phago-Mixotrophic Mode of Nutrition.</title>
        <authorList>
            <person name="Burns J.A."/>
            <person name="Paasch A."/>
            <person name="Narechania A."/>
            <person name="Kim E."/>
        </authorList>
    </citation>
    <scope>NUCLEOTIDE SEQUENCE [LARGE SCALE GENOMIC DNA]</scope>
    <source>
        <strain evidence="5 6">PLY_AMNH</strain>
    </source>
</reference>
<sequence>MAKDNLFKGLNTKDYFGHKKKVHSVAWNCIGTKLASGSVDQTARIWSIDSTTGKGKDELELKGHTDSVDQLCWDPNNAERLATASGDRTVRIWDTRSGKCASTVQTQGENINISWSPDGSSIAVGNRDDVITFIDTRTFKILRTSRFLFEVNEIAWDKSGEEFFLTTGLGTIEVMTYPELKTVRSLQAHTAGVYCIAFDPTGNRFAAGSADALVSVWDLKHKVCVNTLPRLDWPIRTLSFSHDGKYIASGSEDLLIDIADAATGECAHQIQCTAAMNSIAWNPCHNLLAFAGDDRAQDDRGGSYGREGRLRVFGFPSH</sequence>